<dbReference type="InterPro" id="IPR052399">
    <property type="entry name" value="Phage_Baseplate_Assmbl_Protein"/>
</dbReference>
<dbReference type="EMBL" id="BFAV01000127">
    <property type="protein sequence ID" value="GBF34152.1"/>
    <property type="molecule type" value="Genomic_DNA"/>
</dbReference>
<feature type="domain" description="Baseplate protein J-like barrel" evidence="2">
    <location>
        <begin position="100"/>
        <end position="170"/>
    </location>
</feature>
<name>A0A2L2XDD6_9FIRM</name>
<reference evidence="6" key="1">
    <citation type="submission" date="2018-02" db="EMBL/GenBank/DDBJ databases">
        <title>Genome sequence of Desulfocucumis palustris strain NAW-5.</title>
        <authorList>
            <person name="Watanabe M."/>
            <person name="Kojima H."/>
            <person name="Fukui M."/>
        </authorList>
    </citation>
    <scope>NUCLEOTIDE SEQUENCE [LARGE SCALE GENOMIC DNA]</scope>
    <source>
        <strain evidence="6">NAW-5</strain>
    </source>
</reference>
<dbReference type="Pfam" id="PF26078">
    <property type="entry name" value="Baseplate_J_M"/>
    <property type="match status" value="1"/>
</dbReference>
<proteinExistence type="inferred from homology"/>
<evidence type="ECO:0000259" key="3">
    <source>
        <dbReference type="Pfam" id="PF26078"/>
    </source>
</evidence>
<sequence length="371" mass="38932">MSIPEFKNFDQILQEMIDLLIEKGTKLSDLNPNSILRTFFEVAAAKIDESYYTAEQVLNLFFAATTTGSYLDMRAAERGLSRNQGQKASGNISCSRSTPAPISELIPAGTMFATEDGLVELQSTTDVAFSAGSTSVQVSVVATEVGAAGNLQEGVALKQVGIAVSLIETISVASPGLKNGVDVETDDELRERYLAYLRAPGTSGNKADYVKWALEVDGVGGVQVIPLWSGRGTVKIIVLDGDKNPASQELVDAVQAYIAPDPGQGEGKAPIGATVTVVPATSVAVDIAATIITDGTRTIEEIQTDFMPALIGYLKSIAFSGDTVVRYSRIGTMILDTVGVIDYSDLLVNEGTANIPIASGSVAVPGTVTLS</sequence>
<evidence type="ECO:0000313" key="6">
    <source>
        <dbReference type="Proteomes" id="UP000239549"/>
    </source>
</evidence>
<feature type="domain" description="Baseplate J-like C-terminal" evidence="4">
    <location>
        <begin position="285"/>
        <end position="371"/>
    </location>
</feature>
<accession>A0A2L2XDD6</accession>
<evidence type="ECO:0000259" key="4">
    <source>
        <dbReference type="Pfam" id="PF26079"/>
    </source>
</evidence>
<dbReference type="InterPro" id="IPR006949">
    <property type="entry name" value="Barrel_Baseplate_J-like"/>
</dbReference>
<organism evidence="5 6">
    <name type="scientific">Desulfocucumis palustris</name>
    <dbReference type="NCBI Taxonomy" id="1898651"/>
    <lineage>
        <taxon>Bacteria</taxon>
        <taxon>Bacillati</taxon>
        <taxon>Bacillota</taxon>
        <taxon>Clostridia</taxon>
        <taxon>Eubacteriales</taxon>
        <taxon>Desulfocucumaceae</taxon>
        <taxon>Desulfocucumis</taxon>
    </lineage>
</organism>
<dbReference type="PANTHER" id="PTHR37829">
    <property type="entry name" value="PHAGE-LIKE ELEMENT PBSX PROTEIN XKDT"/>
    <property type="match status" value="1"/>
</dbReference>
<dbReference type="InterPro" id="IPR058530">
    <property type="entry name" value="Baseplate_J-like_C"/>
</dbReference>
<evidence type="ECO:0000259" key="2">
    <source>
        <dbReference type="Pfam" id="PF04865"/>
    </source>
</evidence>
<feature type="domain" description="Baseplate J-like central" evidence="3">
    <location>
        <begin position="202"/>
        <end position="279"/>
    </location>
</feature>
<dbReference type="PANTHER" id="PTHR37829:SF3">
    <property type="entry name" value="PROTEIN JAYE-RELATED"/>
    <property type="match status" value="1"/>
</dbReference>
<gene>
    <name evidence="5" type="ORF">DCCM_3264</name>
</gene>
<dbReference type="Pfam" id="PF04865">
    <property type="entry name" value="Baseplate_J"/>
    <property type="match status" value="1"/>
</dbReference>
<dbReference type="Proteomes" id="UP000239549">
    <property type="component" value="Unassembled WGS sequence"/>
</dbReference>
<dbReference type="InterPro" id="IPR058531">
    <property type="entry name" value="Baseplate_J_M"/>
</dbReference>
<dbReference type="Pfam" id="PF26079">
    <property type="entry name" value="Baseplate_J_C"/>
    <property type="match status" value="1"/>
</dbReference>
<evidence type="ECO:0000256" key="1">
    <source>
        <dbReference type="ARBA" id="ARBA00038087"/>
    </source>
</evidence>
<dbReference type="RefSeq" id="WP_165792117.1">
    <property type="nucleotide sequence ID" value="NZ_BFAV01000127.1"/>
</dbReference>
<comment type="similarity">
    <text evidence="1">Belongs to the Mu gp47/PBSX XkdT family.</text>
</comment>
<keyword evidence="6" id="KW-1185">Reference proteome</keyword>
<protein>
    <submittedName>
        <fullName evidence="5">Phage-like element PBSX protein xkdT</fullName>
    </submittedName>
</protein>
<comment type="caution">
    <text evidence="5">The sequence shown here is derived from an EMBL/GenBank/DDBJ whole genome shotgun (WGS) entry which is preliminary data.</text>
</comment>
<evidence type="ECO:0000313" key="5">
    <source>
        <dbReference type="EMBL" id="GBF34152.1"/>
    </source>
</evidence>
<dbReference type="AlphaFoldDB" id="A0A2L2XDD6"/>